<dbReference type="CDD" id="cd04792">
    <property type="entry name" value="LanM-like"/>
    <property type="match status" value="1"/>
</dbReference>
<sequence length="994" mass="115108">MNVIIDNARTIQEKSKYYTAEKQVDYAELAEWRKAKTLLSDKYFSEMLSLCNMTKEQFAYSVQNLDDEYMEGDEWYNLFCSILEEFDYENIDYKAGVNHVTLPFCKYFSQKVKSVVSELTKLTVAENVIEAFITSHAIEMFNVVGKLVAVKLATFKDAYSFASENQNEQFEEFLEKSFYSKEKFYEFYAEYPVAARVATIRTNFFVKNYSELLKRIDKDYEEICRFLNKKDLSLTDIKLSSGDSHGGGNSVSVLIFDGKKLVYKPKNLDISLAFEEFTRWCSEKSGLLDVIIPKGIYRKDYCYNEFIESAYCTSEEQIERFYTRFGYLIAICYLLNINDLHLENVIACGEYPIIIDLETLFQAETQVEGDSVFWDLFNYLETKSVANSFLLPRQAHIGLSDTVDLSALNGRETEVETKILVPKNVNTSDFHYEKEASKFLGGKNIPQIGEKSEADVKRYNFYIYEGFTEFIEFVFCNKAECIEKISIFKGNKIRFLAKSTEKYASMIRYANHPNYNRKMKYRERLMMNVWAYPYRDKRIVKSEIGDMLFNDIPIFFSYVDSRDLIDSQGNIYKDYHNKSGYDLAVEKISSLTEEEILRQQGILLLALDIPNPYLNMKVARRCLLKNTRKVDCFRQAEKIIHQLSSEQYIRKDRCSFINLDCDSEKKWKLIPMDASLYGGLSGVAILFLQMYICTGDGLYLGKYKETINTAIEQTKNTMFESAFTGWLSPIYPMILEKRYLGTIENEDFIRFSSEKLRGLSDEDITGIKGNDYISGLAGILRLFVLMEEVLGDEYVDRTLIDKFGRELLKRIKNPDVFNKAGIAHGISGIVYGLFSSKVISNELAKKMLKKEMQISVKNKDNYKWCWGLSGMIQARLALRKIEEKCVDDSEIAGLIEKFEKLLDKTVSNDTLCHGNGSVITTMKMIYEYSGESKWLKKMEEWLSDIYSKSLYEGYDLPHIAGITSKGLFDGYVGIAWMYMYLAKHIDNVLLLEVN</sequence>
<organism evidence="3 4">
    <name type="scientific">Butyrivibrio fibrisolvens DSM 3071</name>
    <dbReference type="NCBI Taxonomy" id="1121131"/>
    <lineage>
        <taxon>Bacteria</taxon>
        <taxon>Bacillati</taxon>
        <taxon>Bacillota</taxon>
        <taxon>Clostridia</taxon>
        <taxon>Lachnospirales</taxon>
        <taxon>Lachnospiraceae</taxon>
        <taxon>Butyrivibrio</taxon>
    </lineage>
</organism>
<evidence type="ECO:0000259" key="2">
    <source>
        <dbReference type="Pfam" id="PF13575"/>
    </source>
</evidence>
<keyword evidence="1" id="KW-0862">Zinc</keyword>
<proteinExistence type="predicted"/>
<dbReference type="EMBL" id="FQXK01000003">
    <property type="protein sequence ID" value="SHH08772.1"/>
    <property type="molecule type" value="Genomic_DNA"/>
</dbReference>
<dbReference type="InterPro" id="IPR025410">
    <property type="entry name" value="Lant_dehyd"/>
</dbReference>
<dbReference type="STRING" id="1121131.SAMN02745229_00190"/>
<dbReference type="GeneID" id="89509066"/>
<dbReference type="PRINTS" id="PR01950">
    <property type="entry name" value="LANCSUPER"/>
</dbReference>
<feature type="binding site" evidence="1">
    <location>
        <position position="913"/>
    </location>
    <ligand>
        <name>Zn(2+)</name>
        <dbReference type="ChEBI" id="CHEBI:29105"/>
    </ligand>
</feature>
<protein>
    <submittedName>
        <fullName evidence="3">Type 2 lantibiotic biosynthesis protein LanM</fullName>
    </submittedName>
</protein>
<keyword evidence="4" id="KW-1185">Reference proteome</keyword>
<evidence type="ECO:0000313" key="3">
    <source>
        <dbReference type="EMBL" id="SHH08772.1"/>
    </source>
</evidence>
<reference evidence="4" key="1">
    <citation type="submission" date="2016-11" db="EMBL/GenBank/DDBJ databases">
        <authorList>
            <person name="Varghese N."/>
            <person name="Submissions S."/>
        </authorList>
    </citation>
    <scope>NUCLEOTIDE SEQUENCE [LARGE SCALE GENOMIC DNA]</scope>
    <source>
        <strain evidence="4">DSM 3071</strain>
    </source>
</reference>
<keyword evidence="1" id="KW-0479">Metal-binding</keyword>
<dbReference type="InterPro" id="IPR017146">
    <property type="entry name" value="Lanti_2_LanM"/>
</dbReference>
<dbReference type="InterPro" id="IPR007822">
    <property type="entry name" value="LANC-like"/>
</dbReference>
<dbReference type="RefSeq" id="WP_073384763.1">
    <property type="nucleotide sequence ID" value="NZ_FQXK01000003.1"/>
</dbReference>
<dbReference type="SMART" id="SM01260">
    <property type="entry name" value="LANC_like"/>
    <property type="match status" value="1"/>
</dbReference>
<dbReference type="AlphaFoldDB" id="A0A1M5Q457"/>
<feature type="binding site" evidence="1">
    <location>
        <position position="912"/>
    </location>
    <ligand>
        <name>Zn(2+)</name>
        <dbReference type="ChEBI" id="CHEBI:29105"/>
    </ligand>
</feature>
<dbReference type="Pfam" id="PF05147">
    <property type="entry name" value="LANC_like"/>
    <property type="match status" value="1"/>
</dbReference>
<evidence type="ECO:0000313" key="4">
    <source>
        <dbReference type="Proteomes" id="UP000184278"/>
    </source>
</evidence>
<dbReference type="NCBIfam" id="TIGR03897">
    <property type="entry name" value="lanti_2_LanM"/>
    <property type="match status" value="1"/>
</dbReference>
<dbReference type="GO" id="GO:0031179">
    <property type="term" value="P:peptide modification"/>
    <property type="evidence" value="ECO:0007669"/>
    <property type="project" value="InterPro"/>
</dbReference>
<dbReference type="OrthoDB" id="9148343at2"/>
<feature type="domain" description="Lantibiotic biosynthesis protein dehydration" evidence="2">
    <location>
        <begin position="191"/>
        <end position="556"/>
    </location>
</feature>
<name>A0A1M5Q457_BUTFI</name>
<dbReference type="Pfam" id="PF13575">
    <property type="entry name" value="DUF4135"/>
    <property type="match status" value="1"/>
</dbReference>
<dbReference type="InterPro" id="IPR012341">
    <property type="entry name" value="6hp_glycosidase-like_sf"/>
</dbReference>
<dbReference type="Proteomes" id="UP000184278">
    <property type="component" value="Unassembled WGS sequence"/>
</dbReference>
<accession>A0A1M5Q457</accession>
<dbReference type="SUPFAM" id="SSF158745">
    <property type="entry name" value="LanC-like"/>
    <property type="match status" value="1"/>
</dbReference>
<dbReference type="GO" id="GO:0046872">
    <property type="term" value="F:metal ion binding"/>
    <property type="evidence" value="ECO:0007669"/>
    <property type="project" value="UniProtKB-KW"/>
</dbReference>
<gene>
    <name evidence="3" type="ORF">SAMN02745229_00190</name>
</gene>
<dbReference type="GO" id="GO:0005975">
    <property type="term" value="P:carbohydrate metabolic process"/>
    <property type="evidence" value="ECO:0007669"/>
    <property type="project" value="InterPro"/>
</dbReference>
<dbReference type="PIRSF" id="PIRSF037228">
    <property type="entry name" value="Lant_mod_RumM"/>
    <property type="match status" value="1"/>
</dbReference>
<evidence type="ECO:0000256" key="1">
    <source>
        <dbReference type="PIRSR" id="PIRSR607822-1"/>
    </source>
</evidence>
<feature type="binding site" evidence="1">
    <location>
        <position position="865"/>
    </location>
    <ligand>
        <name>Zn(2+)</name>
        <dbReference type="ChEBI" id="CHEBI:29105"/>
    </ligand>
</feature>
<dbReference type="Gene3D" id="1.50.10.10">
    <property type="match status" value="1"/>
</dbReference>